<feature type="domain" description="UmuC" evidence="17">
    <location>
        <begin position="7"/>
        <end position="188"/>
    </location>
</feature>
<dbReference type="SUPFAM" id="SSF56672">
    <property type="entry name" value="DNA/RNA polymerases"/>
    <property type="match status" value="1"/>
</dbReference>
<feature type="site" description="Substrate discrimination" evidence="16">
    <location>
        <position position="16"/>
    </location>
</feature>
<keyword evidence="14 16" id="KW-0234">DNA repair</keyword>
<dbReference type="InterPro" id="IPR022880">
    <property type="entry name" value="DNApol_IV"/>
</dbReference>
<evidence type="ECO:0000256" key="14">
    <source>
        <dbReference type="ARBA" id="ARBA00023204"/>
    </source>
</evidence>
<dbReference type="FunFam" id="3.40.1170.60:FF:000001">
    <property type="entry name" value="DNA polymerase IV"/>
    <property type="match status" value="1"/>
</dbReference>
<evidence type="ECO:0000256" key="5">
    <source>
        <dbReference type="ARBA" id="ARBA00022490"/>
    </source>
</evidence>
<evidence type="ECO:0000256" key="13">
    <source>
        <dbReference type="ARBA" id="ARBA00023125"/>
    </source>
</evidence>
<dbReference type="InterPro" id="IPR043128">
    <property type="entry name" value="Rev_trsase/Diguanyl_cyclase"/>
</dbReference>
<dbReference type="InterPro" id="IPR036775">
    <property type="entry name" value="DNA_pol_Y-fam_lit_finger_sf"/>
</dbReference>
<evidence type="ECO:0000256" key="7">
    <source>
        <dbReference type="ARBA" id="ARBA00022695"/>
    </source>
</evidence>
<keyword evidence="9 16" id="KW-0479">Metal-binding</keyword>
<feature type="active site" evidence="16">
    <location>
        <position position="107"/>
    </location>
</feature>
<comment type="subcellular location">
    <subcellularLocation>
        <location evidence="1 16">Cytoplasm</location>
    </subcellularLocation>
</comment>
<evidence type="ECO:0000256" key="15">
    <source>
        <dbReference type="ARBA" id="ARBA00049244"/>
    </source>
</evidence>
<dbReference type="Pfam" id="PF11799">
    <property type="entry name" value="IMS_C"/>
    <property type="match status" value="1"/>
</dbReference>
<sequence>MTSSRKIIHIDMDAFYASVEQRDRPEWKGKPVVVGGSPHSRGVVCAASYEARTFGIRSAMPCYRAYQLCPTAIFTAPRFDVYKQISKEIREIFFEYTDLVEPLSLDEAYLDVTTNKRHIPHASTIAKEIRRKVFEKTSLTCSAGVASTKFLAKMASEKNKPNGLCVILPEETESFLSDLSLSQFHGIGQKTALRLKELGYERGRDLLNVKEEELIKLFGKMGKSFFQMMRGIDDRPVVPYREAKSIGVETTFLRDSSDLPFLLSQLNALSEELALRMEKKQRQGKTITIKVKYSDFMVRSKSQSFSNFLYLAHDLFEQSSILFTNLWNEDSEHLQKIRLLGISISNLNSKPKNEDGQLELFSV</sequence>
<dbReference type="PANTHER" id="PTHR11076">
    <property type="entry name" value="DNA REPAIR POLYMERASE UMUC / TRANSFERASE FAMILY MEMBER"/>
    <property type="match status" value="1"/>
</dbReference>
<evidence type="ECO:0000256" key="1">
    <source>
        <dbReference type="ARBA" id="ARBA00004496"/>
    </source>
</evidence>
<keyword evidence="6 16" id="KW-0808">Transferase</keyword>
<dbReference type="NCBIfam" id="NF002677">
    <property type="entry name" value="PRK02406.1"/>
    <property type="match status" value="1"/>
</dbReference>
<keyword evidence="7 16" id="KW-0548">Nucleotidyltransferase</keyword>
<dbReference type="GO" id="GO:0006281">
    <property type="term" value="P:DNA repair"/>
    <property type="evidence" value="ECO:0007669"/>
    <property type="project" value="UniProtKB-UniRule"/>
</dbReference>
<dbReference type="InterPro" id="IPR017961">
    <property type="entry name" value="DNA_pol_Y-fam_little_finger"/>
</dbReference>
<feature type="binding site" evidence="16">
    <location>
        <position position="11"/>
    </location>
    <ligand>
        <name>Mg(2+)</name>
        <dbReference type="ChEBI" id="CHEBI:18420"/>
    </ligand>
</feature>
<comment type="function">
    <text evidence="16">Poorly processive, error-prone DNA polymerase involved in untargeted mutagenesis. Copies undamaged DNA at stalled replication forks, which arise in vivo from mismatched or misaligned primer ends. These misaligned primers can be extended by PolIV. Exhibits no 3'-5' exonuclease (proofreading) activity. May be involved in translesional synthesis, in conjunction with the beta clamp from PolIII.</text>
</comment>
<dbReference type="InterPro" id="IPR001126">
    <property type="entry name" value="UmuC"/>
</dbReference>
<reference evidence="18 19" key="1">
    <citation type="submission" date="2018-02" db="EMBL/GenBank/DDBJ databases">
        <title>Novel Leptospira species isolated from soil and water in Japan.</title>
        <authorList>
            <person name="Nakao R."/>
            <person name="Masuzawa T."/>
        </authorList>
    </citation>
    <scope>NUCLEOTIDE SEQUENCE [LARGE SCALE GENOMIC DNA]</scope>
    <source>
        <strain evidence="18 19">YH101</strain>
    </source>
</reference>
<evidence type="ECO:0000256" key="2">
    <source>
        <dbReference type="ARBA" id="ARBA00010945"/>
    </source>
</evidence>
<keyword evidence="11 16" id="KW-0460">Magnesium</keyword>
<dbReference type="CDD" id="cd03586">
    <property type="entry name" value="PolY_Pol_IV_kappa"/>
    <property type="match status" value="1"/>
</dbReference>
<dbReference type="GO" id="GO:0009432">
    <property type="term" value="P:SOS response"/>
    <property type="evidence" value="ECO:0007669"/>
    <property type="project" value="TreeGrafter"/>
</dbReference>
<evidence type="ECO:0000256" key="11">
    <source>
        <dbReference type="ARBA" id="ARBA00022842"/>
    </source>
</evidence>
<dbReference type="InterPro" id="IPR043502">
    <property type="entry name" value="DNA/RNA_pol_sf"/>
</dbReference>
<dbReference type="RefSeq" id="WP_108978392.1">
    <property type="nucleotide sequence ID" value="NZ_BFBB01000009.1"/>
</dbReference>
<comment type="cofactor">
    <cofactor evidence="16">
        <name>Mg(2+)</name>
        <dbReference type="ChEBI" id="CHEBI:18420"/>
    </cofactor>
    <text evidence="16">Binds 2 magnesium ions per subunit.</text>
</comment>
<comment type="similarity">
    <text evidence="2 16">Belongs to the DNA polymerase type-Y family.</text>
</comment>
<keyword evidence="13 16" id="KW-0238">DNA-binding</keyword>
<dbReference type="FunFam" id="3.30.1490.100:FF:000004">
    <property type="entry name" value="DNA polymerase IV"/>
    <property type="match status" value="1"/>
</dbReference>
<dbReference type="GO" id="GO:0003684">
    <property type="term" value="F:damaged DNA binding"/>
    <property type="evidence" value="ECO:0007669"/>
    <property type="project" value="InterPro"/>
</dbReference>
<dbReference type="Gene3D" id="1.10.150.20">
    <property type="entry name" value="5' to 3' exonuclease, C-terminal subdomain"/>
    <property type="match status" value="1"/>
</dbReference>
<gene>
    <name evidence="18" type="primary">dinP</name>
    <name evidence="16" type="synonym">dinB</name>
    <name evidence="18" type="ORF">LPTSP4_35510</name>
</gene>
<dbReference type="HAMAP" id="MF_01113">
    <property type="entry name" value="DNApol_IV"/>
    <property type="match status" value="1"/>
</dbReference>
<dbReference type="Proteomes" id="UP000245133">
    <property type="component" value="Unassembled WGS sequence"/>
</dbReference>
<dbReference type="Pfam" id="PF00817">
    <property type="entry name" value="IMS"/>
    <property type="match status" value="1"/>
</dbReference>
<keyword evidence="12 16" id="KW-0239">DNA-directed DNA polymerase</keyword>
<dbReference type="Gene3D" id="3.30.1490.100">
    <property type="entry name" value="DNA polymerase, Y-family, little finger domain"/>
    <property type="match status" value="1"/>
</dbReference>
<dbReference type="AlphaFoldDB" id="A0A2P2E557"/>
<dbReference type="PROSITE" id="PS50173">
    <property type="entry name" value="UMUC"/>
    <property type="match status" value="1"/>
</dbReference>
<keyword evidence="5 16" id="KW-0963">Cytoplasm</keyword>
<evidence type="ECO:0000256" key="10">
    <source>
        <dbReference type="ARBA" id="ARBA00022763"/>
    </source>
</evidence>
<evidence type="ECO:0000259" key="17">
    <source>
        <dbReference type="PROSITE" id="PS50173"/>
    </source>
</evidence>
<evidence type="ECO:0000256" key="8">
    <source>
        <dbReference type="ARBA" id="ARBA00022705"/>
    </source>
</evidence>
<dbReference type="GO" id="GO:0006261">
    <property type="term" value="P:DNA-templated DNA replication"/>
    <property type="evidence" value="ECO:0007669"/>
    <property type="project" value="UniProtKB-UniRule"/>
</dbReference>
<keyword evidence="19" id="KW-1185">Reference proteome</keyword>
<proteinExistence type="inferred from homology"/>
<keyword evidence="10 16" id="KW-0227">DNA damage</keyword>
<evidence type="ECO:0000313" key="19">
    <source>
        <dbReference type="Proteomes" id="UP000245133"/>
    </source>
</evidence>
<dbReference type="GO" id="GO:0000287">
    <property type="term" value="F:magnesium ion binding"/>
    <property type="evidence" value="ECO:0007669"/>
    <property type="project" value="UniProtKB-UniRule"/>
</dbReference>
<dbReference type="SUPFAM" id="SSF100879">
    <property type="entry name" value="Lesion bypass DNA polymerase (Y-family), little finger domain"/>
    <property type="match status" value="1"/>
</dbReference>
<accession>A0A2P2E557</accession>
<dbReference type="InterPro" id="IPR050116">
    <property type="entry name" value="DNA_polymerase-Y"/>
</dbReference>
<comment type="catalytic activity">
    <reaction evidence="15 16">
        <text>DNA(n) + a 2'-deoxyribonucleoside 5'-triphosphate = DNA(n+1) + diphosphate</text>
        <dbReference type="Rhea" id="RHEA:22508"/>
        <dbReference type="Rhea" id="RHEA-COMP:17339"/>
        <dbReference type="Rhea" id="RHEA-COMP:17340"/>
        <dbReference type="ChEBI" id="CHEBI:33019"/>
        <dbReference type="ChEBI" id="CHEBI:61560"/>
        <dbReference type="ChEBI" id="CHEBI:173112"/>
        <dbReference type="EC" id="2.7.7.7"/>
    </reaction>
</comment>
<dbReference type="GO" id="GO:0042276">
    <property type="term" value="P:error-prone translesion synthesis"/>
    <property type="evidence" value="ECO:0007669"/>
    <property type="project" value="TreeGrafter"/>
</dbReference>
<evidence type="ECO:0000313" key="18">
    <source>
        <dbReference type="EMBL" id="GBF52013.1"/>
    </source>
</evidence>
<keyword evidence="8 16" id="KW-0235">DNA replication</keyword>
<evidence type="ECO:0000256" key="4">
    <source>
        <dbReference type="ARBA" id="ARBA00022457"/>
    </source>
</evidence>
<evidence type="ECO:0000256" key="9">
    <source>
        <dbReference type="ARBA" id="ARBA00022723"/>
    </source>
</evidence>
<comment type="caution">
    <text evidence="18">The sequence shown here is derived from an EMBL/GenBank/DDBJ whole genome shotgun (WGS) entry which is preliminary data.</text>
</comment>
<dbReference type="GO" id="GO:0005829">
    <property type="term" value="C:cytosol"/>
    <property type="evidence" value="ECO:0007669"/>
    <property type="project" value="TreeGrafter"/>
</dbReference>
<organism evidence="18 19">
    <name type="scientific">Leptospira ryugenii</name>
    <dbReference type="NCBI Taxonomy" id="1917863"/>
    <lineage>
        <taxon>Bacteria</taxon>
        <taxon>Pseudomonadati</taxon>
        <taxon>Spirochaetota</taxon>
        <taxon>Spirochaetia</taxon>
        <taxon>Leptospirales</taxon>
        <taxon>Leptospiraceae</taxon>
        <taxon>Leptospira</taxon>
    </lineage>
</organism>
<dbReference type="Gene3D" id="3.30.70.270">
    <property type="match status" value="1"/>
</dbReference>
<dbReference type="EMBL" id="BFBB01000009">
    <property type="protein sequence ID" value="GBF52013.1"/>
    <property type="molecule type" value="Genomic_DNA"/>
</dbReference>
<dbReference type="EC" id="2.7.7.7" evidence="16"/>
<dbReference type="PANTHER" id="PTHR11076:SF33">
    <property type="entry name" value="DNA POLYMERASE KAPPA"/>
    <property type="match status" value="1"/>
</dbReference>
<name>A0A2P2E557_9LEPT</name>
<feature type="binding site" evidence="16">
    <location>
        <position position="106"/>
    </location>
    <ligand>
        <name>Mg(2+)</name>
        <dbReference type="ChEBI" id="CHEBI:18420"/>
    </ligand>
</feature>
<dbReference type="Gene3D" id="3.40.1170.60">
    <property type="match status" value="1"/>
</dbReference>
<comment type="subunit">
    <text evidence="3 16">Monomer.</text>
</comment>
<evidence type="ECO:0000256" key="3">
    <source>
        <dbReference type="ARBA" id="ARBA00011245"/>
    </source>
</evidence>
<dbReference type="OrthoDB" id="9808813at2"/>
<evidence type="ECO:0000256" key="6">
    <source>
        <dbReference type="ARBA" id="ARBA00022679"/>
    </source>
</evidence>
<keyword evidence="4 16" id="KW-0515">Mutator protein</keyword>
<evidence type="ECO:0000256" key="12">
    <source>
        <dbReference type="ARBA" id="ARBA00022932"/>
    </source>
</evidence>
<protein>
    <recommendedName>
        <fullName evidence="16">DNA polymerase IV</fullName>
        <shortName evidence="16">Pol IV</shortName>
        <ecNumber evidence="16">2.7.7.7</ecNumber>
    </recommendedName>
</protein>
<evidence type="ECO:0000256" key="16">
    <source>
        <dbReference type="HAMAP-Rule" id="MF_01113"/>
    </source>
</evidence>
<dbReference type="GO" id="GO:0003887">
    <property type="term" value="F:DNA-directed DNA polymerase activity"/>
    <property type="evidence" value="ECO:0007669"/>
    <property type="project" value="UniProtKB-UniRule"/>
</dbReference>